<dbReference type="RefSeq" id="WP_310547381.1">
    <property type="nucleotide sequence ID" value="NZ_JAVKGR010000001.1"/>
</dbReference>
<dbReference type="Gene3D" id="3.40.50.1820">
    <property type="entry name" value="alpha/beta hydrolase"/>
    <property type="match status" value="1"/>
</dbReference>
<feature type="region of interest" description="Disordered" evidence="1">
    <location>
        <begin position="1"/>
        <end position="21"/>
    </location>
</feature>
<protein>
    <recommendedName>
        <fullName evidence="4">Alpha/beta hydrolase family protein</fullName>
    </recommendedName>
</protein>
<evidence type="ECO:0008006" key="4">
    <source>
        <dbReference type="Google" id="ProtNLM"/>
    </source>
</evidence>
<dbReference type="SUPFAM" id="SSF53474">
    <property type="entry name" value="alpha/beta-Hydrolases"/>
    <property type="match status" value="1"/>
</dbReference>
<keyword evidence="3" id="KW-1185">Reference proteome</keyword>
<organism evidence="2 3">
    <name type="scientific">Nesterenkonia aerolata</name>
    <dbReference type="NCBI Taxonomy" id="3074079"/>
    <lineage>
        <taxon>Bacteria</taxon>
        <taxon>Bacillati</taxon>
        <taxon>Actinomycetota</taxon>
        <taxon>Actinomycetes</taxon>
        <taxon>Micrococcales</taxon>
        <taxon>Micrococcaceae</taxon>
        <taxon>Nesterenkonia</taxon>
    </lineage>
</organism>
<sequence length="582" mass="61898">MTELTSSASQTPGADDFEEFPTQVKGGGNWFQVGLDSLAGTAEEVAVATELSNEQRQMFAAAGIEHLTAGVPTLHPRILSAGTTFAGLHSRMASSQLANRVFATTTRQVYEGYRAGEEAVLGLFEGAVRLGAFFFHLSQFPGARDSLEFVDQAYGALPSAFRLFTLIGTRGAAGFGRGGQVLMGWSLLQTHGPDLRQPGQIWSEVVAMDVGDPVDAGVHRGDGTATGYLETVGEAGGDIVVSTVTDDDGSVRHMVHLHGLDLDPSEFSAENLADGRGVLAGWDAMGEDSTVHSQAVMAALDAAGANEGEEVFVSGYSLGGKQAADLAANEAFNQRYELGGVMTLGAPHSQRTLPFGVPVTHFQDRNDPVPRLTAERGRVSSERTTVEYNRTPDERHGFTVFGDNHPFQHNLEAIRSLEHPDNDALDEEHRATLDAFAQANDGEVETRTFTGSWRHDLNPDAIEALEQQARDLSDSVESGVERGMELAEESADEIAETLIESQRFSVPPVPGAEPAPIPGTGHAPIPDGGSVPLPVTPAPSDATEIPVVPPGSGSGAHMPVVPSAPWEEPEQLLSESEEQLRR</sequence>
<gene>
    <name evidence="2" type="ORF">RIL96_02345</name>
</gene>
<name>A0ABU2DPH2_9MICC</name>
<evidence type="ECO:0000256" key="1">
    <source>
        <dbReference type="SAM" id="MobiDB-lite"/>
    </source>
</evidence>
<evidence type="ECO:0000313" key="2">
    <source>
        <dbReference type="EMBL" id="MDR8018409.1"/>
    </source>
</evidence>
<comment type="caution">
    <text evidence="2">The sequence shown here is derived from an EMBL/GenBank/DDBJ whole genome shotgun (WGS) entry which is preliminary data.</text>
</comment>
<feature type="compositionally biased region" description="Polar residues" evidence="1">
    <location>
        <begin position="1"/>
        <end position="12"/>
    </location>
</feature>
<feature type="region of interest" description="Disordered" evidence="1">
    <location>
        <begin position="504"/>
        <end position="582"/>
    </location>
</feature>
<dbReference type="EMBL" id="JAVKGR010000001">
    <property type="protein sequence ID" value="MDR8018409.1"/>
    <property type="molecule type" value="Genomic_DNA"/>
</dbReference>
<dbReference type="InterPro" id="IPR029058">
    <property type="entry name" value="AB_hydrolase_fold"/>
</dbReference>
<proteinExistence type="predicted"/>
<evidence type="ECO:0000313" key="3">
    <source>
        <dbReference type="Proteomes" id="UP001251870"/>
    </source>
</evidence>
<reference evidence="2 3" key="1">
    <citation type="submission" date="2023-09" db="EMBL/GenBank/DDBJ databases">
        <title>Description of three actinobacteria isolated from air of manufacturing shop in a pharmaceutical factory.</title>
        <authorList>
            <person name="Zhang D.-F."/>
        </authorList>
    </citation>
    <scope>NUCLEOTIDE SEQUENCE [LARGE SCALE GENOMIC DNA]</scope>
    <source>
        <strain evidence="2 3">LY-0111</strain>
    </source>
</reference>
<accession>A0ABU2DPH2</accession>
<dbReference type="Proteomes" id="UP001251870">
    <property type="component" value="Unassembled WGS sequence"/>
</dbReference>
<feature type="compositionally biased region" description="Pro residues" evidence="1">
    <location>
        <begin position="507"/>
        <end position="517"/>
    </location>
</feature>